<dbReference type="KEGG" id="ahb:bsdtb5_28960"/>
<feature type="domain" description="Chemotaxis phosphatase CheX-like" evidence="2">
    <location>
        <begin position="42"/>
        <end position="136"/>
    </location>
</feature>
<dbReference type="Pfam" id="PF13690">
    <property type="entry name" value="CheX"/>
    <property type="match status" value="1"/>
</dbReference>
<dbReference type="Proteomes" id="UP000595897">
    <property type="component" value="Chromosome"/>
</dbReference>
<dbReference type="SUPFAM" id="SSF103039">
    <property type="entry name" value="CheC-like"/>
    <property type="match status" value="1"/>
</dbReference>
<evidence type="ECO:0000313" key="4">
    <source>
        <dbReference type="Proteomes" id="UP000595897"/>
    </source>
</evidence>
<dbReference type="PANTHER" id="PTHR39452:SF1">
    <property type="entry name" value="CHEY-P PHOSPHATASE CHEX"/>
    <property type="match status" value="1"/>
</dbReference>
<evidence type="ECO:0000313" key="3">
    <source>
        <dbReference type="EMBL" id="BCN31601.1"/>
    </source>
</evidence>
<dbReference type="InterPro" id="IPR028051">
    <property type="entry name" value="CheX-like_dom"/>
</dbReference>
<dbReference type="EMBL" id="AP024169">
    <property type="protein sequence ID" value="BCN31601.1"/>
    <property type="molecule type" value="Genomic_DNA"/>
</dbReference>
<gene>
    <name evidence="3" type="primary">cheX_2</name>
    <name evidence="3" type="ORF">bsdtb5_28960</name>
</gene>
<dbReference type="RefSeq" id="WP_271712712.1">
    <property type="nucleotide sequence ID" value="NZ_AP024169.1"/>
</dbReference>
<accession>A0A7R7EMI3</accession>
<dbReference type="InterPro" id="IPR028976">
    <property type="entry name" value="CheC-like_sf"/>
</dbReference>
<sequence length="153" mass="16288">MDVKHVNPFIESFATIMPQLGFNNVKKGDLSVKGKDLTDSGVVIILGIVGEIRGNVVYSIGVEEAKKIASTMMMGMPVAEFDDMAKSAISELTNMLTANAATCFSTMGITIDISTPTLLIGDNVSIKMSSNQVLCIELIADDIPVKVNLAFEG</sequence>
<name>A0A7R7EMI3_9FIRM</name>
<keyword evidence="4" id="KW-1185">Reference proteome</keyword>
<protein>
    <submittedName>
        <fullName evidence="3">Chemotaxis protein CheX</fullName>
    </submittedName>
</protein>
<dbReference type="Gene3D" id="3.40.1550.10">
    <property type="entry name" value="CheC-like"/>
    <property type="match status" value="1"/>
</dbReference>
<evidence type="ECO:0000256" key="1">
    <source>
        <dbReference type="ARBA" id="ARBA00022500"/>
    </source>
</evidence>
<reference evidence="3 4" key="1">
    <citation type="submission" date="2020-11" db="EMBL/GenBank/DDBJ databases">
        <title>Draft genome sequencing of a Lachnospiraceae strain isolated from anoxic soil subjected to BSD treatment.</title>
        <authorList>
            <person name="Uek A."/>
            <person name="Tonouchi A."/>
        </authorList>
    </citation>
    <scope>NUCLEOTIDE SEQUENCE [LARGE SCALE GENOMIC DNA]</scope>
    <source>
        <strain evidence="3 4">TB5</strain>
    </source>
</reference>
<dbReference type="AlphaFoldDB" id="A0A7R7EMI3"/>
<keyword evidence="1" id="KW-0145">Chemotaxis</keyword>
<evidence type="ECO:0000259" key="2">
    <source>
        <dbReference type="Pfam" id="PF13690"/>
    </source>
</evidence>
<dbReference type="PANTHER" id="PTHR39452">
    <property type="entry name" value="CHEY-P PHOSPHATASE CHEX"/>
    <property type="match status" value="1"/>
</dbReference>
<dbReference type="InterPro" id="IPR038756">
    <property type="entry name" value="CheX-like"/>
</dbReference>
<proteinExistence type="predicted"/>
<dbReference type="CDD" id="cd17906">
    <property type="entry name" value="CheX"/>
    <property type="match status" value="1"/>
</dbReference>
<organism evidence="3 4">
    <name type="scientific">Anaeromicropila herbilytica</name>
    <dbReference type="NCBI Taxonomy" id="2785025"/>
    <lineage>
        <taxon>Bacteria</taxon>
        <taxon>Bacillati</taxon>
        <taxon>Bacillota</taxon>
        <taxon>Clostridia</taxon>
        <taxon>Lachnospirales</taxon>
        <taxon>Lachnospiraceae</taxon>
        <taxon>Anaeromicropila</taxon>
    </lineage>
</organism>
<dbReference type="GO" id="GO:0006935">
    <property type="term" value="P:chemotaxis"/>
    <property type="evidence" value="ECO:0007669"/>
    <property type="project" value="UniProtKB-KW"/>
</dbReference>